<dbReference type="InterPro" id="IPR002575">
    <property type="entry name" value="Aminoglycoside_PTrfase"/>
</dbReference>
<evidence type="ECO:0000259" key="2">
    <source>
        <dbReference type="Pfam" id="PF01636"/>
    </source>
</evidence>
<comment type="caution">
    <text evidence="3">The sequence shown here is derived from an EMBL/GenBank/DDBJ whole genome shotgun (WGS) entry which is preliminary data.</text>
</comment>
<dbReference type="PANTHER" id="PTHR21064">
    <property type="entry name" value="AMINOGLYCOSIDE PHOSPHOTRANSFERASE DOMAIN-CONTAINING PROTEIN-RELATED"/>
    <property type="match status" value="1"/>
</dbReference>
<feature type="domain" description="Aminoglycoside phosphotransferase" evidence="2">
    <location>
        <begin position="31"/>
        <end position="234"/>
    </location>
</feature>
<dbReference type="Proteomes" id="UP000175706">
    <property type="component" value="Unassembled WGS sequence"/>
</dbReference>
<reference evidence="3 4" key="1">
    <citation type="submission" date="2016-05" db="EMBL/GenBank/DDBJ databases">
        <title>Bacillus thuringiensis and Bacillus weihenstephanensis as novel biocontrol agents of wilt causing Verticillium species.</title>
        <authorList>
            <person name="Hollensteiner J."/>
            <person name="Wemheuer F."/>
            <person name="Harting R."/>
            <person name="Kolarzyk A."/>
            <person name="Diaz-Valerio S."/>
            <person name="Poehlein A."/>
            <person name="Brzuszkiewicz E."/>
            <person name="Nesemann K."/>
            <person name="Braus-Stromeyer S."/>
            <person name="Braus G."/>
            <person name="Daniel R."/>
            <person name="Liesegang H."/>
        </authorList>
    </citation>
    <scope>NUCLEOTIDE SEQUENCE [LARGE SCALE GENOMIC DNA]</scope>
    <source>
        <strain evidence="3 4">GOE8</strain>
    </source>
</reference>
<gene>
    <name evidence="3" type="ORF">BWGOE8_06100</name>
</gene>
<dbReference type="Pfam" id="PF01636">
    <property type="entry name" value="APH"/>
    <property type="match status" value="1"/>
</dbReference>
<dbReference type="EMBL" id="LXLT01000010">
    <property type="protein sequence ID" value="OFD84534.1"/>
    <property type="molecule type" value="Genomic_DNA"/>
</dbReference>
<protein>
    <submittedName>
        <fullName evidence="3">Aminoglycoside phosphotransferase</fullName>
    </submittedName>
</protein>
<dbReference type="Gene3D" id="3.90.1200.10">
    <property type="match status" value="1"/>
</dbReference>
<comment type="similarity">
    <text evidence="1">Belongs to the pseudomonas-type ThrB family.</text>
</comment>
<dbReference type="RefSeq" id="WP_070140867.1">
    <property type="nucleotide sequence ID" value="NZ_LXLT01000010.1"/>
</dbReference>
<evidence type="ECO:0000313" key="4">
    <source>
        <dbReference type="Proteomes" id="UP000175706"/>
    </source>
</evidence>
<evidence type="ECO:0000313" key="3">
    <source>
        <dbReference type="EMBL" id="OFD84534.1"/>
    </source>
</evidence>
<dbReference type="GO" id="GO:0004413">
    <property type="term" value="F:homoserine kinase activity"/>
    <property type="evidence" value="ECO:0007669"/>
    <property type="project" value="TreeGrafter"/>
</dbReference>
<dbReference type="InterPro" id="IPR011009">
    <property type="entry name" value="Kinase-like_dom_sf"/>
</dbReference>
<organism evidence="3 4">
    <name type="scientific">Bacillus mycoides</name>
    <dbReference type="NCBI Taxonomy" id="1405"/>
    <lineage>
        <taxon>Bacteria</taxon>
        <taxon>Bacillati</taxon>
        <taxon>Bacillota</taxon>
        <taxon>Bacilli</taxon>
        <taxon>Bacillales</taxon>
        <taxon>Bacillaceae</taxon>
        <taxon>Bacillus</taxon>
        <taxon>Bacillus cereus group</taxon>
    </lineage>
</organism>
<dbReference type="InterPro" id="IPR050249">
    <property type="entry name" value="Pseudomonas-type_ThrB"/>
</dbReference>
<accession>A0A1E8BCY8</accession>
<dbReference type="GO" id="GO:0009088">
    <property type="term" value="P:threonine biosynthetic process"/>
    <property type="evidence" value="ECO:0007669"/>
    <property type="project" value="TreeGrafter"/>
</dbReference>
<dbReference type="PANTHER" id="PTHR21064:SF6">
    <property type="entry name" value="AMINOGLYCOSIDE PHOSPHOTRANSFERASE DOMAIN-CONTAINING PROTEIN"/>
    <property type="match status" value="1"/>
</dbReference>
<sequence length="323" mass="37501">MEIAVERVFTNEILARAASLFHVTVEENPLGDFENYIFKAKDKNDKGHVLRLTHSSHRSKKEVEAELDFLRYVAENGAKVAGPLYSTSQNLVEEIGAEDGTFFFASLFTYAKGEQVKGEESPYWGDAYFEAWGKAIGQLHRLTMNYPKTDYRDTWEEDESAIVNELEDEKVKEIAAILMDEIKALPIERETFGLMHGDIHPGNFHYDGKGLTIFDFDDATYNYFIHDLAMVLYYSVLFTPWTLEKKTEFACKQLQVLRKGYEYEHRLADSWYESLPLFLRLRDIGLYGTLQKKFKGKDMPEDFQKLSDELYERIIKQEAIVNI</sequence>
<evidence type="ECO:0000256" key="1">
    <source>
        <dbReference type="ARBA" id="ARBA00038240"/>
    </source>
</evidence>
<dbReference type="PATRIC" id="fig|86662.25.peg.580"/>
<proteinExistence type="inferred from homology"/>
<dbReference type="AlphaFoldDB" id="A0A1E8BCY8"/>
<name>A0A1E8BCY8_BACMY</name>
<dbReference type="SUPFAM" id="SSF56112">
    <property type="entry name" value="Protein kinase-like (PK-like)"/>
    <property type="match status" value="1"/>
</dbReference>